<comment type="subcellular location">
    <subcellularLocation>
        <location evidence="1">Membrane</location>
        <topology evidence="1">Multi-pass membrane protein</topology>
    </subcellularLocation>
</comment>
<gene>
    <name evidence="6" type="ORF">H9625_14800</name>
</gene>
<feature type="transmembrane region" description="Helical" evidence="5">
    <location>
        <begin position="97"/>
        <end position="123"/>
    </location>
</feature>
<evidence type="ECO:0000256" key="4">
    <source>
        <dbReference type="ARBA" id="ARBA00023136"/>
    </source>
</evidence>
<protein>
    <submittedName>
        <fullName evidence="6">CvpA family protein</fullName>
    </submittedName>
</protein>
<evidence type="ECO:0000313" key="7">
    <source>
        <dbReference type="Proteomes" id="UP000620874"/>
    </source>
</evidence>
<proteinExistence type="predicted"/>
<dbReference type="Pfam" id="PF02674">
    <property type="entry name" value="Colicin_V"/>
    <property type="match status" value="1"/>
</dbReference>
<keyword evidence="3 5" id="KW-1133">Transmembrane helix</keyword>
<evidence type="ECO:0000256" key="2">
    <source>
        <dbReference type="ARBA" id="ARBA00022692"/>
    </source>
</evidence>
<evidence type="ECO:0000256" key="5">
    <source>
        <dbReference type="SAM" id="Phobius"/>
    </source>
</evidence>
<dbReference type="EMBL" id="JACSPP010000063">
    <property type="protein sequence ID" value="MBD8041684.1"/>
    <property type="molecule type" value="Genomic_DNA"/>
</dbReference>
<dbReference type="PANTHER" id="PTHR37306:SF1">
    <property type="entry name" value="COLICIN V PRODUCTION PROTEIN"/>
    <property type="match status" value="1"/>
</dbReference>
<sequence length="166" mass="17587">MSSLDWLITAIVAMGAAVGFWKGAIRQLASIVGLLAGLLLARALFVAVGDRLGEALGTSVALARGLAFVLIGVGVPLCFLILGSLLTRLAEGLRLGFVNRCLGAGLGGLKFVLLLSIVLRILAFADGEDYLIGRTTKEQSLFYIPVKDVSGYFYPAMKDMTNHLTD</sequence>
<feature type="transmembrane region" description="Helical" evidence="5">
    <location>
        <begin position="31"/>
        <end position="49"/>
    </location>
</feature>
<comment type="caution">
    <text evidence="6">The sequence shown here is derived from an EMBL/GenBank/DDBJ whole genome shotgun (WGS) entry which is preliminary data.</text>
</comment>
<organism evidence="6 7">
    <name type="scientific">Phocaeicola intestinalis</name>
    <dbReference type="NCBI Taxonomy" id="2762212"/>
    <lineage>
        <taxon>Bacteria</taxon>
        <taxon>Pseudomonadati</taxon>
        <taxon>Bacteroidota</taxon>
        <taxon>Bacteroidia</taxon>
        <taxon>Bacteroidales</taxon>
        <taxon>Bacteroidaceae</taxon>
        <taxon>Phocaeicola</taxon>
    </lineage>
</organism>
<dbReference type="Proteomes" id="UP000620874">
    <property type="component" value="Unassembled WGS sequence"/>
</dbReference>
<reference evidence="6 7" key="1">
    <citation type="submission" date="2020-08" db="EMBL/GenBank/DDBJ databases">
        <title>A Genomic Blueprint of the Chicken Gut Microbiome.</title>
        <authorList>
            <person name="Gilroy R."/>
            <person name="Ravi A."/>
            <person name="Getino M."/>
            <person name="Pursley I."/>
            <person name="Horton D.L."/>
            <person name="Alikhan N.-F."/>
            <person name="Baker D."/>
            <person name="Gharbi K."/>
            <person name="Hall N."/>
            <person name="Watson M."/>
            <person name="Adriaenssens E.M."/>
            <person name="Foster-Nyarko E."/>
            <person name="Jarju S."/>
            <person name="Secka A."/>
            <person name="Antonio M."/>
            <person name="Oren A."/>
            <person name="Chaudhuri R."/>
            <person name="La Ragione R.M."/>
            <person name="Hildebrand F."/>
            <person name="Pallen M.J."/>
        </authorList>
    </citation>
    <scope>NUCLEOTIDE SEQUENCE [LARGE SCALE GENOMIC DNA]</scope>
    <source>
        <strain evidence="6 7">Sa1CVN1</strain>
    </source>
</reference>
<keyword evidence="7" id="KW-1185">Reference proteome</keyword>
<evidence type="ECO:0000256" key="3">
    <source>
        <dbReference type="ARBA" id="ARBA00022989"/>
    </source>
</evidence>
<dbReference type="InterPro" id="IPR003825">
    <property type="entry name" value="Colicin-V_CvpA"/>
</dbReference>
<feature type="transmembrane region" description="Helical" evidence="5">
    <location>
        <begin position="61"/>
        <end position="85"/>
    </location>
</feature>
<keyword evidence="2 5" id="KW-0812">Transmembrane</keyword>
<dbReference type="PANTHER" id="PTHR37306">
    <property type="entry name" value="COLICIN V PRODUCTION PROTEIN"/>
    <property type="match status" value="1"/>
</dbReference>
<evidence type="ECO:0000313" key="6">
    <source>
        <dbReference type="EMBL" id="MBD8041684.1"/>
    </source>
</evidence>
<dbReference type="RefSeq" id="WP_087211026.1">
    <property type="nucleotide sequence ID" value="NZ_JACSPP010000063.1"/>
</dbReference>
<keyword evidence="4 5" id="KW-0472">Membrane</keyword>
<accession>A0ABR8YBU1</accession>
<evidence type="ECO:0000256" key="1">
    <source>
        <dbReference type="ARBA" id="ARBA00004141"/>
    </source>
</evidence>
<name>A0ABR8YBU1_9BACT</name>
<feature type="transmembrane region" description="Helical" evidence="5">
    <location>
        <begin position="6"/>
        <end position="24"/>
    </location>
</feature>